<evidence type="ECO:0000259" key="2">
    <source>
        <dbReference type="Pfam" id="PF25876"/>
    </source>
</evidence>
<dbReference type="KEGG" id="sno:Snov_2679"/>
<dbReference type="RefSeq" id="WP_013167472.1">
    <property type="nucleotide sequence ID" value="NC_014217.1"/>
</dbReference>
<evidence type="ECO:0000313" key="6">
    <source>
        <dbReference type="Proteomes" id="UP000006633"/>
    </source>
</evidence>
<organism evidence="5 6">
    <name type="scientific">Ancylobacter novellus (strain ATCC 8093 / DSM 506 / JCM 20403 / CCM 1077 / IAM 12100 / NBRC 12443 / NCIMB 10456)</name>
    <name type="common">Starkeya novella</name>
    <dbReference type="NCBI Taxonomy" id="639283"/>
    <lineage>
        <taxon>Bacteria</taxon>
        <taxon>Pseudomonadati</taxon>
        <taxon>Pseudomonadota</taxon>
        <taxon>Alphaproteobacteria</taxon>
        <taxon>Hyphomicrobiales</taxon>
        <taxon>Xanthobacteraceae</taxon>
        <taxon>Ancylobacter</taxon>
    </lineage>
</organism>
<feature type="domain" description="CusB-like beta-barrel" evidence="4">
    <location>
        <begin position="276"/>
        <end position="319"/>
    </location>
</feature>
<dbReference type="InterPro" id="IPR058792">
    <property type="entry name" value="Beta-barrel_RND_2"/>
</dbReference>
<dbReference type="Gene3D" id="2.40.50.100">
    <property type="match status" value="1"/>
</dbReference>
<dbReference type="GO" id="GO:0055085">
    <property type="term" value="P:transmembrane transport"/>
    <property type="evidence" value="ECO:0007669"/>
    <property type="project" value="InterPro"/>
</dbReference>
<sequence length="377" mass="39991">MSTVVSITTPPAELATAKPAVSSPAISAAGARRWLIPCLSISVVAVFIAVATGQWDRWIGNATVQVTNDATIRAELSGLSARVSGNVVAIPVQDYQPVRAGELLLQIDPSDYQVAVDQAEAGVAGATATLRNLDNQIALQQATIAQAEAQLASAQAKALQATQEQQRQQELLQSTFGTRQRLEQADAELASNRAAVQAAEAGVRAQQAQLDVLTGTRPQREADLRVTEAALAGAKLRLGYTHIVAPFDGVVGQRQVQLGDYVTTGGNLISVVPLPQVYVIANYKETQLTHVEAGQPVEVTVDTFPDEVLKGRVERISPASGSQFALLPPDNATGNFTKVVQRIPVRVALDPGQPLLDHLRPGMSVVTRIDTSAEDRP</sequence>
<dbReference type="InterPro" id="IPR058625">
    <property type="entry name" value="MdtA-like_BSH"/>
</dbReference>
<dbReference type="Gene3D" id="1.10.287.470">
    <property type="entry name" value="Helix hairpin bin"/>
    <property type="match status" value="1"/>
</dbReference>
<dbReference type="InterPro" id="IPR058624">
    <property type="entry name" value="MdtA-like_HH"/>
</dbReference>
<proteinExistence type="predicted"/>
<dbReference type="Pfam" id="PF25876">
    <property type="entry name" value="HH_MFP_RND"/>
    <property type="match status" value="1"/>
</dbReference>
<keyword evidence="1" id="KW-0175">Coiled coil</keyword>
<protein>
    <submittedName>
        <fullName evidence="5">Secretion protein HlyD family protein</fullName>
    </submittedName>
</protein>
<dbReference type="HOGENOM" id="CLU_018816_15_1_5"/>
<feature type="domain" description="Multidrug resistance protein MdtA-like barrel-sandwich hybrid" evidence="3">
    <location>
        <begin position="80"/>
        <end position="271"/>
    </location>
</feature>
<feature type="coiled-coil region" evidence="1">
    <location>
        <begin position="116"/>
        <end position="171"/>
    </location>
</feature>
<reference evidence="5 6" key="1">
    <citation type="journal article" date="2012" name="Stand. Genomic Sci.">
        <title>Complete genome sequence of the facultatively chemolithoautotrophic and methylotrophic alpha Proteobacterium Starkeya novella type strain (ATCC 8093(T)).</title>
        <authorList>
            <person name="Kappler U."/>
            <person name="Davenport K."/>
            <person name="Beatson S."/>
            <person name="Lucas S."/>
            <person name="Lapidus A."/>
            <person name="Copeland A."/>
            <person name="Berry K.W."/>
            <person name="Glavina Del Rio T."/>
            <person name="Hammon N."/>
            <person name="Dalin E."/>
            <person name="Tice H."/>
            <person name="Pitluck S."/>
            <person name="Richardson P."/>
            <person name="Bruce D."/>
            <person name="Goodwin L.A."/>
            <person name="Han C."/>
            <person name="Tapia R."/>
            <person name="Detter J.C."/>
            <person name="Chang Y.J."/>
            <person name="Jeffries C.D."/>
            <person name="Land M."/>
            <person name="Hauser L."/>
            <person name="Kyrpides N.C."/>
            <person name="Goker M."/>
            <person name="Ivanova N."/>
            <person name="Klenk H.P."/>
            <person name="Woyke T."/>
        </authorList>
    </citation>
    <scope>NUCLEOTIDE SEQUENCE [LARGE SCALE GENOMIC DNA]</scope>
    <source>
        <strain evidence="6">ATCC 8093 / DSM 506 / JCM 20403 / CCM 1077 / IAM 12100 / NBRC 12443 / NCIMB 10456</strain>
    </source>
</reference>
<dbReference type="Pfam" id="PF25917">
    <property type="entry name" value="BSH_RND"/>
    <property type="match status" value="1"/>
</dbReference>
<dbReference type="Pfam" id="PF25954">
    <property type="entry name" value="Beta-barrel_RND_2"/>
    <property type="match status" value="1"/>
</dbReference>
<dbReference type="OrthoDB" id="9811754at2"/>
<evidence type="ECO:0000313" key="5">
    <source>
        <dbReference type="EMBL" id="ADH89968.1"/>
    </source>
</evidence>
<accession>D7A580</accession>
<dbReference type="EMBL" id="CP002026">
    <property type="protein sequence ID" value="ADH89968.1"/>
    <property type="molecule type" value="Genomic_DNA"/>
</dbReference>
<dbReference type="STRING" id="639283.Snov_2679"/>
<gene>
    <name evidence="5" type="ordered locus">Snov_2679</name>
</gene>
<evidence type="ECO:0000259" key="4">
    <source>
        <dbReference type="Pfam" id="PF25954"/>
    </source>
</evidence>
<dbReference type="PANTHER" id="PTHR30386:SF24">
    <property type="entry name" value="MULTIDRUG RESISTANCE EFFLUX PUMP"/>
    <property type="match status" value="1"/>
</dbReference>
<dbReference type="PANTHER" id="PTHR30386">
    <property type="entry name" value="MEMBRANE FUSION SUBUNIT OF EMRAB-TOLC MULTIDRUG EFFLUX PUMP"/>
    <property type="match status" value="1"/>
</dbReference>
<evidence type="ECO:0000256" key="1">
    <source>
        <dbReference type="SAM" id="Coils"/>
    </source>
</evidence>
<evidence type="ECO:0000259" key="3">
    <source>
        <dbReference type="Pfam" id="PF25917"/>
    </source>
</evidence>
<keyword evidence="6" id="KW-1185">Reference proteome</keyword>
<dbReference type="InterPro" id="IPR050739">
    <property type="entry name" value="MFP"/>
</dbReference>
<feature type="domain" description="Multidrug resistance protein MdtA-like alpha-helical hairpin" evidence="2">
    <location>
        <begin position="144"/>
        <end position="211"/>
    </location>
</feature>
<dbReference type="SUPFAM" id="SSF111369">
    <property type="entry name" value="HlyD-like secretion proteins"/>
    <property type="match status" value="2"/>
</dbReference>
<dbReference type="AlphaFoldDB" id="D7A580"/>
<name>D7A580_ANCN5</name>
<dbReference type="Proteomes" id="UP000006633">
    <property type="component" value="Chromosome"/>
</dbReference>
<dbReference type="eggNOG" id="COG1566">
    <property type="taxonomic scope" value="Bacteria"/>
</dbReference>
<dbReference type="Gene3D" id="2.40.30.170">
    <property type="match status" value="1"/>
</dbReference>